<protein>
    <recommendedName>
        <fullName evidence="4">Pilus assembly protein PilO</fullName>
    </recommendedName>
</protein>
<keyword evidence="1" id="KW-1133">Transmembrane helix</keyword>
<evidence type="ECO:0000313" key="3">
    <source>
        <dbReference type="Proteomes" id="UP000029733"/>
    </source>
</evidence>
<dbReference type="RefSeq" id="WP_052057973.1">
    <property type="nucleotide sequence ID" value="NZ_JRPR02000004.1"/>
</dbReference>
<comment type="caution">
    <text evidence="2">The sequence shown here is derived from an EMBL/GenBank/DDBJ whole genome shotgun (WGS) entry which is preliminary data.</text>
</comment>
<name>A0A4U8T9L7_9HELI</name>
<feature type="transmembrane region" description="Helical" evidence="1">
    <location>
        <begin position="26"/>
        <end position="48"/>
    </location>
</feature>
<dbReference type="AlphaFoldDB" id="A0A4U8T9L7"/>
<keyword evidence="1" id="KW-0472">Membrane</keyword>
<dbReference type="Proteomes" id="UP000029733">
    <property type="component" value="Unassembled WGS sequence"/>
</dbReference>
<keyword evidence="3" id="KW-1185">Reference proteome</keyword>
<evidence type="ECO:0000313" key="2">
    <source>
        <dbReference type="EMBL" id="TLD96353.1"/>
    </source>
</evidence>
<evidence type="ECO:0000256" key="1">
    <source>
        <dbReference type="SAM" id="Phobius"/>
    </source>
</evidence>
<dbReference type="EMBL" id="JRPR02000004">
    <property type="protein sequence ID" value="TLD96353.1"/>
    <property type="molecule type" value="Genomic_DNA"/>
</dbReference>
<evidence type="ECO:0008006" key="4">
    <source>
        <dbReference type="Google" id="ProtNLM"/>
    </source>
</evidence>
<accession>A0A4U8T9L7</accession>
<proteinExistence type="predicted"/>
<reference evidence="2 3" key="1">
    <citation type="journal article" date="2014" name="Genome Announc.">
        <title>Draft genome sequences of eight enterohepatic helicobacter species isolated from both laboratory and wild rodents.</title>
        <authorList>
            <person name="Sheh A."/>
            <person name="Shen Z."/>
            <person name="Fox J.G."/>
        </authorList>
    </citation>
    <scope>NUCLEOTIDE SEQUENCE [LARGE SCALE GENOMIC DNA]</scope>
    <source>
        <strain evidence="2 3">MIT 09-6949</strain>
    </source>
</reference>
<keyword evidence="1" id="KW-0812">Transmembrane</keyword>
<sequence length="203" mass="23211">MLSNLYARIFGALEHFLSTKTKRERYLLSLALILCMAFVMIEFVYMPLFERFSALQNMHKSAHNELKLSLDSVNHTKMQHLEQTQALQAHIEHINENLALLQSHISPQEPPLNPFSLISQLIAFAKAHSLNLTHFAPYPALNALRIQGVGDFAQFIALLEFIESYPFFSLDTIHLMPKDSAQMGFELLIVDYHLNPFIQSSAK</sequence>
<gene>
    <name evidence="2" type="ORF">LS71_006425</name>
</gene>
<organism evidence="2 3">
    <name type="scientific">Helicobacter jaachi</name>
    <dbReference type="NCBI Taxonomy" id="1677920"/>
    <lineage>
        <taxon>Bacteria</taxon>
        <taxon>Pseudomonadati</taxon>
        <taxon>Campylobacterota</taxon>
        <taxon>Epsilonproteobacteria</taxon>
        <taxon>Campylobacterales</taxon>
        <taxon>Helicobacteraceae</taxon>
        <taxon>Helicobacter</taxon>
    </lineage>
</organism>
<dbReference type="OrthoDB" id="5325074at2"/>